<keyword evidence="1" id="KW-0732">Signal</keyword>
<gene>
    <name evidence="2" type="ORF">D9615_007740</name>
</gene>
<reference evidence="2 3" key="1">
    <citation type="journal article" date="2020" name="ISME J.">
        <title>Uncovering the hidden diversity of litter-decomposition mechanisms in mushroom-forming fungi.</title>
        <authorList>
            <person name="Floudas D."/>
            <person name="Bentzer J."/>
            <person name="Ahren D."/>
            <person name="Johansson T."/>
            <person name="Persson P."/>
            <person name="Tunlid A."/>
        </authorList>
    </citation>
    <scope>NUCLEOTIDE SEQUENCE [LARGE SCALE GENOMIC DNA]</scope>
    <source>
        <strain evidence="2 3">CBS 661.87</strain>
    </source>
</reference>
<dbReference type="Proteomes" id="UP000565441">
    <property type="component" value="Unassembled WGS sequence"/>
</dbReference>
<evidence type="ECO:0000313" key="3">
    <source>
        <dbReference type="Proteomes" id="UP000565441"/>
    </source>
</evidence>
<organism evidence="2 3">
    <name type="scientific">Tricholomella constricta</name>
    <dbReference type="NCBI Taxonomy" id="117010"/>
    <lineage>
        <taxon>Eukaryota</taxon>
        <taxon>Fungi</taxon>
        <taxon>Dikarya</taxon>
        <taxon>Basidiomycota</taxon>
        <taxon>Agaricomycotina</taxon>
        <taxon>Agaricomycetes</taxon>
        <taxon>Agaricomycetidae</taxon>
        <taxon>Agaricales</taxon>
        <taxon>Tricholomatineae</taxon>
        <taxon>Lyophyllaceae</taxon>
        <taxon>Tricholomella</taxon>
    </lineage>
</organism>
<dbReference type="AlphaFoldDB" id="A0A8H5M0G4"/>
<keyword evidence="3" id="KW-1185">Reference proteome</keyword>
<dbReference type="OrthoDB" id="3236720at2759"/>
<proteinExistence type="predicted"/>
<feature type="signal peptide" evidence="1">
    <location>
        <begin position="1"/>
        <end position="21"/>
    </location>
</feature>
<dbReference type="EMBL" id="JAACJP010000030">
    <property type="protein sequence ID" value="KAF5376101.1"/>
    <property type="molecule type" value="Genomic_DNA"/>
</dbReference>
<evidence type="ECO:0000256" key="1">
    <source>
        <dbReference type="SAM" id="SignalP"/>
    </source>
</evidence>
<feature type="chain" id="PRO_5034962248" evidence="1">
    <location>
        <begin position="22"/>
        <end position="210"/>
    </location>
</feature>
<protein>
    <submittedName>
        <fullName evidence="2">Uncharacterized protein</fullName>
    </submittedName>
</protein>
<evidence type="ECO:0000313" key="2">
    <source>
        <dbReference type="EMBL" id="KAF5376101.1"/>
    </source>
</evidence>
<comment type="caution">
    <text evidence="2">The sequence shown here is derived from an EMBL/GenBank/DDBJ whole genome shotgun (WGS) entry which is preliminary data.</text>
</comment>
<name>A0A8H5M0G4_9AGAR</name>
<sequence>MFAKLAVQLTFLASVATSVFAGPVALRPKYDLAVRGFTSFNNWGGHASLANFDNFYGVDNFDGSHFNQVVVKQEHELVCHTERIEIIQQRLVVLQEMAKRIITEQICEVETQTIVFEQWHSGLHGFSRDLRRLTGHQVGFDRNIVQHFGEIVNVDGSFNTHDFGFTGHDIGHATVVVGGHNWDNTRSRVTVEDAYRSSRNAYHSVHPNLL</sequence>
<accession>A0A8H5M0G4</accession>